<evidence type="ECO:0000313" key="2">
    <source>
        <dbReference type="EMBL" id="EMA55884.1"/>
    </source>
</evidence>
<dbReference type="Pfam" id="PF26508">
    <property type="entry name" value="DUF8170"/>
    <property type="match status" value="1"/>
</dbReference>
<dbReference type="AlphaFoldDB" id="M0NFL0"/>
<organism evidence="2 3">
    <name type="scientific">Halococcus salifodinae DSM 8989</name>
    <dbReference type="NCBI Taxonomy" id="1227456"/>
    <lineage>
        <taxon>Archaea</taxon>
        <taxon>Methanobacteriati</taxon>
        <taxon>Methanobacteriota</taxon>
        <taxon>Stenosarchaea group</taxon>
        <taxon>Halobacteria</taxon>
        <taxon>Halobacteriales</taxon>
        <taxon>Halococcaceae</taxon>
        <taxon>Halococcus</taxon>
    </lineage>
</organism>
<evidence type="ECO:0000313" key="3">
    <source>
        <dbReference type="Proteomes" id="UP000011625"/>
    </source>
</evidence>
<sequence>MSAPTVPLNATRIYRALERALDGLTVPPDDITEINRFVNQELPPFEQSGVTTYLVLGSYREEYGQRLRLFAAELNKPHAATAVVLGDTYDLQTAVAPPFDVKLHLLAEYADYVAGVYEKERGGESPELGYLRAVYPEKGHVLPRDYTGLTRDRLETPADVVSTALGIYYSDGDDDHKRDQLLSLLSAAQRCGVEISEQELVAMIKDRAEDLDEPPASYSWVHLNVFRFFELQGRCYPWTTVDELRARADSLPGPTRPAWEQTFEYEDTGDDRPTK</sequence>
<name>M0NFL0_9EURY</name>
<dbReference type="PATRIC" id="fig|1227456.3.peg.26"/>
<keyword evidence="3" id="KW-1185">Reference proteome</keyword>
<gene>
    <name evidence="2" type="ORF">C450_00130</name>
</gene>
<dbReference type="RefSeq" id="WP_005038552.1">
    <property type="nucleotide sequence ID" value="NZ_AOME01000002.1"/>
</dbReference>
<protein>
    <submittedName>
        <fullName evidence="2">Uncharacterized protein</fullName>
    </submittedName>
</protein>
<reference evidence="2 3" key="1">
    <citation type="journal article" date="2014" name="PLoS Genet.">
        <title>Phylogenetically driven sequencing of extremely halophilic archaea reveals strategies for static and dynamic osmo-response.</title>
        <authorList>
            <person name="Becker E.A."/>
            <person name="Seitzer P.M."/>
            <person name="Tritt A."/>
            <person name="Larsen D."/>
            <person name="Krusor M."/>
            <person name="Yao A.I."/>
            <person name="Wu D."/>
            <person name="Madern D."/>
            <person name="Eisen J.A."/>
            <person name="Darling A.E."/>
            <person name="Facciotti M.T."/>
        </authorList>
    </citation>
    <scope>NUCLEOTIDE SEQUENCE [LARGE SCALE GENOMIC DNA]</scope>
    <source>
        <strain evidence="2 3">DSM 8989</strain>
    </source>
</reference>
<feature type="region of interest" description="Disordered" evidence="1">
    <location>
        <begin position="249"/>
        <end position="275"/>
    </location>
</feature>
<proteinExistence type="predicted"/>
<dbReference type="Proteomes" id="UP000011625">
    <property type="component" value="Unassembled WGS sequence"/>
</dbReference>
<accession>M0NFL0</accession>
<evidence type="ECO:0000256" key="1">
    <source>
        <dbReference type="SAM" id="MobiDB-lite"/>
    </source>
</evidence>
<dbReference type="OrthoDB" id="275495at2157"/>
<dbReference type="EMBL" id="AOME01000002">
    <property type="protein sequence ID" value="EMA55884.1"/>
    <property type="molecule type" value="Genomic_DNA"/>
</dbReference>
<comment type="caution">
    <text evidence="2">The sequence shown here is derived from an EMBL/GenBank/DDBJ whole genome shotgun (WGS) entry which is preliminary data.</text>
</comment>
<dbReference type="InterPro" id="IPR058483">
    <property type="entry name" value="DUF8170"/>
</dbReference>